<dbReference type="Pfam" id="PF26146">
    <property type="entry name" value="PI-PLC_X"/>
    <property type="match status" value="1"/>
</dbReference>
<dbReference type="SUPFAM" id="SSF51695">
    <property type="entry name" value="PLC-like phosphodiesterases"/>
    <property type="match status" value="1"/>
</dbReference>
<reference evidence="3 4" key="1">
    <citation type="submission" date="2020-07" db="EMBL/GenBank/DDBJ databases">
        <title>Trichoderma asperellum IC-1 whole genome shotgun sequence.</title>
        <authorList>
            <person name="Kanamasa S."/>
            <person name="Takahashi H."/>
        </authorList>
    </citation>
    <scope>NUCLEOTIDE SEQUENCE [LARGE SCALE GENOMIC DNA]</scope>
    <source>
        <strain evidence="3 4">IC-1</strain>
    </source>
</reference>
<dbReference type="InterPro" id="IPR017946">
    <property type="entry name" value="PLC-like_Pdiesterase_TIM-brl"/>
</dbReference>
<feature type="chain" id="PRO_5028333106" evidence="2">
    <location>
        <begin position="22"/>
        <end position="375"/>
    </location>
</feature>
<feature type="signal peptide" evidence="2">
    <location>
        <begin position="1"/>
        <end position="21"/>
    </location>
</feature>
<evidence type="ECO:0000313" key="4">
    <source>
        <dbReference type="Proteomes" id="UP000517252"/>
    </source>
</evidence>
<proteinExistence type="predicted"/>
<gene>
    <name evidence="3" type="ORF">TASIC1_0003029800</name>
</gene>
<feature type="region of interest" description="Disordered" evidence="1">
    <location>
        <begin position="326"/>
        <end position="355"/>
    </location>
</feature>
<dbReference type="Gene3D" id="3.20.20.190">
    <property type="entry name" value="Phosphatidylinositol (PI) phosphodiesterase"/>
    <property type="match status" value="1"/>
</dbReference>
<accession>A0A6V8QN81</accession>
<dbReference type="AlphaFoldDB" id="A0A6V8QN81"/>
<sequence length="375" mass="39629">MRFSVARLLATALIGTAGVQAVFPRPEASEISSAATPSSTASASSSSSVCNNSPVLCDRHYNDITYMGAHDSAFLRDASTGNSVAGNQFKNATFALDAGLRFLQAQVHNENNTLRLCHTSCGLLDAGPLETWLAAINDWVVGHPSDVITLLLVNSDNADVSKFADAFEKSGIDKFGFTPTSKTEWPSLAQMIANDTRVVSFITNIDSSSSSPHLLPEFNYIFETPFTVLELDGFNCTVDRPSNAGPASNAFSKGLMGLVNHFKDQVVTGSIIIPDTTNIDLVNSAATNATGNLGLHIQQCNQEWSHRPSFVLVDFWDQGSTVKAADNSNGISDATGRTSVASNSSGSSSADGVSSTRELGTGALIAFFAATLLMI</sequence>
<dbReference type="Proteomes" id="UP000517252">
    <property type="component" value="Unassembled WGS sequence"/>
</dbReference>
<protein>
    <submittedName>
        <fullName evidence="3">PI-PLC X domain-containing protein 1</fullName>
    </submittedName>
</protein>
<evidence type="ECO:0000256" key="1">
    <source>
        <dbReference type="SAM" id="MobiDB-lite"/>
    </source>
</evidence>
<keyword evidence="2" id="KW-0732">Signal</keyword>
<feature type="compositionally biased region" description="Low complexity" evidence="1">
    <location>
        <begin position="339"/>
        <end position="355"/>
    </location>
</feature>
<dbReference type="GO" id="GO:0006629">
    <property type="term" value="P:lipid metabolic process"/>
    <property type="evidence" value="ECO:0007669"/>
    <property type="project" value="InterPro"/>
</dbReference>
<dbReference type="PANTHER" id="PTHR13593:SF80">
    <property type="entry name" value="PLC-LIKE PHOSPHODIESTERASE"/>
    <property type="match status" value="1"/>
</dbReference>
<organism evidence="3 4">
    <name type="scientific">Trichoderma asperellum</name>
    <name type="common">Filamentous fungus</name>
    <dbReference type="NCBI Taxonomy" id="101201"/>
    <lineage>
        <taxon>Eukaryota</taxon>
        <taxon>Fungi</taxon>
        <taxon>Dikarya</taxon>
        <taxon>Ascomycota</taxon>
        <taxon>Pezizomycotina</taxon>
        <taxon>Sordariomycetes</taxon>
        <taxon>Hypocreomycetidae</taxon>
        <taxon>Hypocreales</taxon>
        <taxon>Hypocreaceae</taxon>
        <taxon>Trichoderma</taxon>
    </lineage>
</organism>
<feature type="compositionally biased region" description="Polar residues" evidence="1">
    <location>
        <begin position="326"/>
        <end position="338"/>
    </location>
</feature>
<dbReference type="GO" id="GO:0008081">
    <property type="term" value="F:phosphoric diester hydrolase activity"/>
    <property type="evidence" value="ECO:0007669"/>
    <property type="project" value="InterPro"/>
</dbReference>
<evidence type="ECO:0000313" key="3">
    <source>
        <dbReference type="EMBL" id="GFP53920.1"/>
    </source>
</evidence>
<dbReference type="OrthoDB" id="7984201at2759"/>
<name>A0A6V8QN81_TRIAP</name>
<dbReference type="PANTHER" id="PTHR13593">
    <property type="match status" value="1"/>
</dbReference>
<dbReference type="EMBL" id="BLZH01000003">
    <property type="protein sequence ID" value="GFP53920.1"/>
    <property type="molecule type" value="Genomic_DNA"/>
</dbReference>
<comment type="caution">
    <text evidence="3">The sequence shown here is derived from an EMBL/GenBank/DDBJ whole genome shotgun (WGS) entry which is preliminary data.</text>
</comment>
<evidence type="ECO:0000256" key="2">
    <source>
        <dbReference type="SAM" id="SignalP"/>
    </source>
</evidence>
<dbReference type="InterPro" id="IPR051057">
    <property type="entry name" value="PI-PLC_domain"/>
</dbReference>